<protein>
    <submittedName>
        <fullName evidence="3">Uncharacterized protein</fullName>
    </submittedName>
</protein>
<evidence type="ECO:0000313" key="4">
    <source>
        <dbReference type="Proteomes" id="UP000275078"/>
    </source>
</evidence>
<organism evidence="3 4">
    <name type="scientific">Ascobolus immersus RN42</name>
    <dbReference type="NCBI Taxonomy" id="1160509"/>
    <lineage>
        <taxon>Eukaryota</taxon>
        <taxon>Fungi</taxon>
        <taxon>Dikarya</taxon>
        <taxon>Ascomycota</taxon>
        <taxon>Pezizomycotina</taxon>
        <taxon>Pezizomycetes</taxon>
        <taxon>Pezizales</taxon>
        <taxon>Ascobolaceae</taxon>
        <taxon>Ascobolus</taxon>
    </lineage>
</organism>
<gene>
    <name evidence="3" type="ORF">BJ508DRAFT_329019</name>
</gene>
<feature type="coiled-coil region" evidence="1">
    <location>
        <begin position="435"/>
        <end position="462"/>
    </location>
</feature>
<keyword evidence="1" id="KW-0175">Coiled coil</keyword>
<dbReference type="EMBL" id="ML119708">
    <property type="protein sequence ID" value="RPA78700.1"/>
    <property type="molecule type" value="Genomic_DNA"/>
</dbReference>
<name>A0A3N4I3M2_ASCIM</name>
<accession>A0A3N4I3M2</accession>
<sequence length="472" mass="52637">MEAQPQPDNAIVHTDEPRSPSPNGFEPTCIYCPLDDSELQKPCTPSSPCPPCLQNPKPNPLTHSLQLLAREYQHYYQPRFVKVFNEELTTCYGLEAHPDFGVDVESRWLFAGEEDCSVAWVGGRSEEELRVWVEGGCCIGEGSEFVWNVGYEDEGEEEEGFGEGGEGWEWEWEWEDIGSLKGVRISVEFQKTLLCWIRGYLVQNSIVAELEDQGNGGIMDNLEQSGSGRAASYMPQEKPHVKNDELPSQQQADSHGEAFDVLFSPRLASEMLDRHGEMDYAGKCTVFTVRSDHPDVQDYRRNITKTAAIVKKSGYLTGHKLLGLGDNSDVATPTLILSVSKGTPNVLKPEDPKALRAQTRLPIEVIETEVFRLDTISILSGMNSSRTVGTGTGGLLLTNGRGSWVIKSNHHVVYTGDLLIRMTGPEKITVFSASTHRINQQVKRLREQAEELVVEVITKEKRGEFEEAGFMK</sequence>
<feature type="region of interest" description="Disordered" evidence="2">
    <location>
        <begin position="1"/>
        <end position="23"/>
    </location>
</feature>
<feature type="region of interest" description="Disordered" evidence="2">
    <location>
        <begin position="218"/>
        <end position="254"/>
    </location>
</feature>
<dbReference type="Proteomes" id="UP000275078">
    <property type="component" value="Unassembled WGS sequence"/>
</dbReference>
<keyword evidence="4" id="KW-1185">Reference proteome</keyword>
<proteinExistence type="predicted"/>
<reference evidence="3 4" key="1">
    <citation type="journal article" date="2018" name="Nat. Ecol. Evol.">
        <title>Pezizomycetes genomes reveal the molecular basis of ectomycorrhizal truffle lifestyle.</title>
        <authorList>
            <person name="Murat C."/>
            <person name="Payen T."/>
            <person name="Noel B."/>
            <person name="Kuo A."/>
            <person name="Morin E."/>
            <person name="Chen J."/>
            <person name="Kohler A."/>
            <person name="Krizsan K."/>
            <person name="Balestrini R."/>
            <person name="Da Silva C."/>
            <person name="Montanini B."/>
            <person name="Hainaut M."/>
            <person name="Levati E."/>
            <person name="Barry K.W."/>
            <person name="Belfiori B."/>
            <person name="Cichocki N."/>
            <person name="Clum A."/>
            <person name="Dockter R.B."/>
            <person name="Fauchery L."/>
            <person name="Guy J."/>
            <person name="Iotti M."/>
            <person name="Le Tacon F."/>
            <person name="Lindquist E.A."/>
            <person name="Lipzen A."/>
            <person name="Malagnac F."/>
            <person name="Mello A."/>
            <person name="Molinier V."/>
            <person name="Miyauchi S."/>
            <person name="Poulain J."/>
            <person name="Riccioni C."/>
            <person name="Rubini A."/>
            <person name="Sitrit Y."/>
            <person name="Splivallo R."/>
            <person name="Traeger S."/>
            <person name="Wang M."/>
            <person name="Zifcakova L."/>
            <person name="Wipf D."/>
            <person name="Zambonelli A."/>
            <person name="Paolocci F."/>
            <person name="Nowrousian M."/>
            <person name="Ottonello S."/>
            <person name="Baldrian P."/>
            <person name="Spatafora J.W."/>
            <person name="Henrissat B."/>
            <person name="Nagy L.G."/>
            <person name="Aury J.M."/>
            <person name="Wincker P."/>
            <person name="Grigoriev I.V."/>
            <person name="Bonfante P."/>
            <person name="Martin F.M."/>
        </authorList>
    </citation>
    <scope>NUCLEOTIDE SEQUENCE [LARGE SCALE GENOMIC DNA]</scope>
    <source>
        <strain evidence="3 4">RN42</strain>
    </source>
</reference>
<evidence type="ECO:0000256" key="1">
    <source>
        <dbReference type="SAM" id="Coils"/>
    </source>
</evidence>
<evidence type="ECO:0000256" key="2">
    <source>
        <dbReference type="SAM" id="MobiDB-lite"/>
    </source>
</evidence>
<dbReference type="AlphaFoldDB" id="A0A3N4I3M2"/>
<evidence type="ECO:0000313" key="3">
    <source>
        <dbReference type="EMBL" id="RPA78700.1"/>
    </source>
</evidence>